<proteinExistence type="predicted"/>
<dbReference type="Gene3D" id="2.40.10.10">
    <property type="entry name" value="Trypsin-like serine proteases"/>
    <property type="match status" value="1"/>
</dbReference>
<dbReference type="WBParaSite" id="HPBE_0002657601-mRNA-1">
    <property type="protein sequence ID" value="HPBE_0002657601-mRNA-1"/>
    <property type="gene ID" value="HPBE_0002657601"/>
</dbReference>
<dbReference type="InterPro" id="IPR009003">
    <property type="entry name" value="Peptidase_S1_PA"/>
</dbReference>
<name>A0A183GV56_HELPZ</name>
<organism evidence="1 2">
    <name type="scientific">Heligmosomoides polygyrus</name>
    <name type="common">Parasitic roundworm</name>
    <dbReference type="NCBI Taxonomy" id="6339"/>
    <lineage>
        <taxon>Eukaryota</taxon>
        <taxon>Metazoa</taxon>
        <taxon>Ecdysozoa</taxon>
        <taxon>Nematoda</taxon>
        <taxon>Chromadorea</taxon>
        <taxon>Rhabditida</taxon>
        <taxon>Rhabditina</taxon>
        <taxon>Rhabditomorpha</taxon>
        <taxon>Strongyloidea</taxon>
        <taxon>Heligmosomidae</taxon>
        <taxon>Heligmosomoides</taxon>
    </lineage>
</organism>
<dbReference type="InterPro" id="IPR043504">
    <property type="entry name" value="Peptidase_S1_PA_chymotrypsin"/>
</dbReference>
<evidence type="ECO:0000313" key="2">
    <source>
        <dbReference type="WBParaSite" id="HPBE_0002657601-mRNA-1"/>
    </source>
</evidence>
<keyword evidence="1" id="KW-1185">Reference proteome</keyword>
<sequence length="174" mass="19417">LPPLEKASSFEVYLGNSCKTAKGCQKAYGVEGVMSGLKDLCDLIDDIAILELDEYVSSDEAVPICLPSEHQQLVDPLQSAGAGSDENRKLGYLQTLKYIGHREDGKRVTVLSNRSSVCNEESNLHYAKLCRILFREIVVVRSFKEDQTADLQLLEFCQHSIIGNSRERRILLAK</sequence>
<protein>
    <submittedName>
        <fullName evidence="2">SNF2_N domain-containing protein</fullName>
    </submittedName>
</protein>
<dbReference type="AlphaFoldDB" id="A0A183GV56"/>
<dbReference type="Proteomes" id="UP000050761">
    <property type="component" value="Unassembled WGS sequence"/>
</dbReference>
<evidence type="ECO:0000313" key="1">
    <source>
        <dbReference type="Proteomes" id="UP000050761"/>
    </source>
</evidence>
<accession>A0A183GV56</accession>
<reference evidence="2" key="1">
    <citation type="submission" date="2019-09" db="UniProtKB">
        <authorList>
            <consortium name="WormBaseParasite"/>
        </authorList>
    </citation>
    <scope>IDENTIFICATION</scope>
</reference>
<dbReference type="SUPFAM" id="SSF50494">
    <property type="entry name" value="Trypsin-like serine proteases"/>
    <property type="match status" value="1"/>
</dbReference>